<dbReference type="VEuPathDB" id="FungiDB:PV10_01806"/>
<name>A0A438NJ96_EXOME</name>
<dbReference type="PANTHER" id="PTHR43004">
    <property type="entry name" value="TRK SYSTEM POTASSIUM UPTAKE PROTEIN"/>
    <property type="match status" value="1"/>
</dbReference>
<dbReference type="OrthoDB" id="2690153at2759"/>
<evidence type="ECO:0000256" key="1">
    <source>
        <dbReference type="ARBA" id="ARBA00006484"/>
    </source>
</evidence>
<evidence type="ECO:0000256" key="5">
    <source>
        <dbReference type="ARBA" id="ARBA00023002"/>
    </source>
</evidence>
<dbReference type="PROSITE" id="PS00061">
    <property type="entry name" value="ADH_SHORT"/>
    <property type="match status" value="1"/>
</dbReference>
<gene>
    <name evidence="7" type="ORF">B0A52_00157</name>
</gene>
<dbReference type="Gene3D" id="3.30.9.10">
    <property type="entry name" value="D-Amino Acid Oxidase, subunit A, domain 2"/>
    <property type="match status" value="1"/>
</dbReference>
<keyword evidence="4" id="KW-0521">NADP</keyword>
<dbReference type="Gene3D" id="3.50.50.60">
    <property type="entry name" value="FAD/NAD(P)-binding domain"/>
    <property type="match status" value="1"/>
</dbReference>
<dbReference type="InterPro" id="IPR002938">
    <property type="entry name" value="FAD-bd"/>
</dbReference>
<comment type="similarity">
    <text evidence="1">Belongs to the short-chain dehydrogenases/reductases (SDR) family.</text>
</comment>
<evidence type="ECO:0000256" key="3">
    <source>
        <dbReference type="ARBA" id="ARBA00022827"/>
    </source>
</evidence>
<proteinExistence type="inferred from homology"/>
<organism evidence="7 8">
    <name type="scientific">Exophiala mesophila</name>
    <name type="common">Black yeast-like fungus</name>
    <dbReference type="NCBI Taxonomy" id="212818"/>
    <lineage>
        <taxon>Eukaryota</taxon>
        <taxon>Fungi</taxon>
        <taxon>Dikarya</taxon>
        <taxon>Ascomycota</taxon>
        <taxon>Pezizomycotina</taxon>
        <taxon>Eurotiomycetes</taxon>
        <taxon>Chaetothyriomycetidae</taxon>
        <taxon>Chaetothyriales</taxon>
        <taxon>Herpotrichiellaceae</taxon>
        <taxon>Exophiala</taxon>
    </lineage>
</organism>
<dbReference type="GO" id="GO:0071949">
    <property type="term" value="F:FAD binding"/>
    <property type="evidence" value="ECO:0007669"/>
    <property type="project" value="InterPro"/>
</dbReference>
<dbReference type="InterPro" id="IPR036188">
    <property type="entry name" value="FAD/NAD-bd_sf"/>
</dbReference>
<dbReference type="PANTHER" id="PTHR43004:SF8">
    <property type="entry name" value="FAD-BINDING DOMAIN-CONTAINING PROTEIN-RELATED"/>
    <property type="match status" value="1"/>
</dbReference>
<keyword evidence="5" id="KW-0560">Oxidoreductase</keyword>
<dbReference type="SMART" id="SM00822">
    <property type="entry name" value="PKS_KR"/>
    <property type="match status" value="1"/>
</dbReference>
<sequence>MADHQHKLNAARPLSGKLAIVTGATRGIGLAVANNLASKGCSLVLGYTSKSSIKLADDLVVEFKQKYDIDAIGAQADVSDEAGASTIVALAKKSFTNSHNGQFQIDIIVNNAGIAPLKPLGEISHADFHQVYSVNVLGPIFLMQACLPYLPQDRSGRIVNVSSVGNALGLRDQTIYAGSKGALEAMTRVWARELAERATVNSVNPGPVLSDIYVSCPDDIKSMLGQWSLVSPLAAVRPQDDKEIQTWAKFGGRPAYPSEAAGTIAMLCLPDAAWTTGSEAFRRFESIMASMTNGDHSLSNGQDGAGADDGDGKGSCTTQTDVLIIGAGPAGASLACFLASHGIVGTMVSRASGTADTPRAHITNMAALECLRDIDLERDCLQVSTDGDCMMHTRWCHSMAGQEFARIYSWGNDPNRKGDYELASPCQPCDLPQTLLEPVLVRHATTHGFKCRWNTSLVSFCDLGPGAGVVTTLRDDLTGQEYQIRSKYLFGADGARSRVVSQLQLPLLGKAGGGPAINVLVRADLSHLVQHRKGNLHWVMQPDSLHRDFAQMAIVRMVKPWYEWMFILLPKPDWDGSEPTNDQYLQQVQAFIGDESIPVQILGISKWFINETVAEQYSSGNVFCLGDAVHRHPPFNGLGSNTCIQDAFNLAWKIAYVDKGKAAPSLLSTYSTERQPVGHSVIVRANNGFREHSRIWDALGMLMETVEDRRVAMNQLSEPSIKGRERRKALRNAVQNSCHEFHGLGIEMNQTYTGMGVYADDEQSPFTFTGRAAEDPILYHMRGTYPGRRLPHAWLNRRVPNQAPTSTIDLAGKGAFTLFTGLGGTSWLMAGMAIERQLPGGVRMNVHSIGIGQDWEDVYGEWEAVREVHESGVILVRPDRFVAWRAQECKSTGTVINELPSRSSSQWE</sequence>
<dbReference type="InterPro" id="IPR036291">
    <property type="entry name" value="NAD(P)-bd_dom_sf"/>
</dbReference>
<evidence type="ECO:0000256" key="4">
    <source>
        <dbReference type="ARBA" id="ARBA00022857"/>
    </source>
</evidence>
<dbReference type="EMBL" id="NAJM01000001">
    <property type="protein sequence ID" value="RVX75801.1"/>
    <property type="molecule type" value="Genomic_DNA"/>
</dbReference>
<dbReference type="Proteomes" id="UP000288859">
    <property type="component" value="Unassembled WGS sequence"/>
</dbReference>
<evidence type="ECO:0000259" key="6">
    <source>
        <dbReference type="SMART" id="SM00822"/>
    </source>
</evidence>
<protein>
    <recommendedName>
        <fullName evidence="6">Ketoreductase domain-containing protein</fullName>
    </recommendedName>
</protein>
<dbReference type="CDD" id="cd05233">
    <property type="entry name" value="SDR_c"/>
    <property type="match status" value="1"/>
</dbReference>
<evidence type="ECO:0000313" key="7">
    <source>
        <dbReference type="EMBL" id="RVX75801.1"/>
    </source>
</evidence>
<dbReference type="InterPro" id="IPR020904">
    <property type="entry name" value="Sc_DH/Rdtase_CS"/>
</dbReference>
<dbReference type="PRINTS" id="PR00420">
    <property type="entry name" value="RNGMNOXGNASE"/>
</dbReference>
<dbReference type="Gene3D" id="3.40.30.120">
    <property type="match status" value="1"/>
</dbReference>
<keyword evidence="3" id="KW-0274">FAD</keyword>
<evidence type="ECO:0000313" key="8">
    <source>
        <dbReference type="Proteomes" id="UP000288859"/>
    </source>
</evidence>
<feature type="domain" description="Ketoreductase" evidence="6">
    <location>
        <begin position="17"/>
        <end position="211"/>
    </location>
</feature>
<reference evidence="7 8" key="1">
    <citation type="submission" date="2017-03" db="EMBL/GenBank/DDBJ databases">
        <title>Genomes of endolithic fungi from Antarctica.</title>
        <authorList>
            <person name="Coleine C."/>
            <person name="Masonjones S."/>
            <person name="Stajich J.E."/>
        </authorList>
    </citation>
    <scope>NUCLEOTIDE SEQUENCE [LARGE SCALE GENOMIC DNA]</scope>
    <source>
        <strain evidence="7 8">CCFEE 6314</strain>
    </source>
</reference>
<evidence type="ECO:0000256" key="2">
    <source>
        <dbReference type="ARBA" id="ARBA00022630"/>
    </source>
</evidence>
<dbReference type="Pfam" id="PF21274">
    <property type="entry name" value="Rng_hyd_C"/>
    <property type="match status" value="1"/>
</dbReference>
<dbReference type="FunFam" id="3.40.50.720:FF:000374">
    <property type="entry name" value="3-oxoacyl-(Acyl-carrier-protein) reductase"/>
    <property type="match status" value="1"/>
</dbReference>
<dbReference type="Pfam" id="PF00106">
    <property type="entry name" value="adh_short"/>
    <property type="match status" value="1"/>
</dbReference>
<dbReference type="Pfam" id="PF01494">
    <property type="entry name" value="FAD_binding_3"/>
    <property type="match status" value="1"/>
</dbReference>
<dbReference type="VEuPathDB" id="FungiDB:PV10_06049"/>
<dbReference type="InterPro" id="IPR050641">
    <property type="entry name" value="RIFMO-like"/>
</dbReference>
<dbReference type="InterPro" id="IPR057326">
    <property type="entry name" value="KR_dom"/>
</dbReference>
<comment type="caution">
    <text evidence="7">The sequence shown here is derived from an EMBL/GenBank/DDBJ whole genome shotgun (WGS) entry which is preliminary data.</text>
</comment>
<keyword evidence="2" id="KW-0285">Flavoprotein</keyword>
<dbReference type="Gene3D" id="3.40.50.720">
    <property type="entry name" value="NAD(P)-binding Rossmann-like Domain"/>
    <property type="match status" value="1"/>
</dbReference>
<dbReference type="AlphaFoldDB" id="A0A438NJ96"/>
<dbReference type="SUPFAM" id="SSF51905">
    <property type="entry name" value="FAD/NAD(P)-binding domain"/>
    <property type="match status" value="1"/>
</dbReference>
<accession>A0A438NJ96</accession>
<dbReference type="InterPro" id="IPR002347">
    <property type="entry name" value="SDR_fam"/>
</dbReference>
<dbReference type="SUPFAM" id="SSF51735">
    <property type="entry name" value="NAD(P)-binding Rossmann-fold domains"/>
    <property type="match status" value="1"/>
</dbReference>
<dbReference type="GO" id="GO:0016709">
    <property type="term" value="F:oxidoreductase activity, acting on paired donors, with incorporation or reduction of molecular oxygen, NAD(P)H as one donor, and incorporation of one atom of oxygen"/>
    <property type="evidence" value="ECO:0007669"/>
    <property type="project" value="UniProtKB-ARBA"/>
</dbReference>